<dbReference type="InterPro" id="IPR032466">
    <property type="entry name" value="Metal_Hydrolase"/>
</dbReference>
<reference evidence="3 4" key="1">
    <citation type="journal article" date="2014" name="BMC Genomics">
        <title>Comparison of environmental and isolate Sulfobacillus genomes reveals diverse carbon, sulfur, nitrogen, and hydrogen metabolisms.</title>
        <authorList>
            <person name="Justice N.B."/>
            <person name="Norman A."/>
            <person name="Brown C.T."/>
            <person name="Singh A."/>
            <person name="Thomas B.C."/>
            <person name="Banfield J.F."/>
        </authorList>
    </citation>
    <scope>NUCLEOTIDE SEQUENCE [LARGE SCALE GENOMIC DNA]</scope>
    <source>
        <strain evidence="3">AMDSBA4</strain>
    </source>
</reference>
<dbReference type="AlphaFoldDB" id="A0A2T2XCI3"/>
<dbReference type="InterPro" id="IPR006680">
    <property type="entry name" value="Amidohydro-rel"/>
</dbReference>
<dbReference type="Gene3D" id="2.30.40.10">
    <property type="entry name" value="Urease, subunit C, domain 1"/>
    <property type="match status" value="1"/>
</dbReference>
<proteinExistence type="predicted"/>
<dbReference type="EMBL" id="PXYW01000048">
    <property type="protein sequence ID" value="PSR32231.1"/>
    <property type="molecule type" value="Genomic_DNA"/>
</dbReference>
<dbReference type="GO" id="GO:0016810">
    <property type="term" value="F:hydrolase activity, acting on carbon-nitrogen (but not peptide) bonds"/>
    <property type="evidence" value="ECO:0007669"/>
    <property type="project" value="InterPro"/>
</dbReference>
<dbReference type="InterPro" id="IPR011059">
    <property type="entry name" value="Metal-dep_hydrolase_composite"/>
</dbReference>
<organism evidence="3 4">
    <name type="scientific">Sulfobacillus benefaciens</name>
    <dbReference type="NCBI Taxonomy" id="453960"/>
    <lineage>
        <taxon>Bacteria</taxon>
        <taxon>Bacillati</taxon>
        <taxon>Bacillota</taxon>
        <taxon>Clostridia</taxon>
        <taxon>Eubacteriales</taxon>
        <taxon>Clostridiales Family XVII. Incertae Sedis</taxon>
        <taxon>Sulfobacillus</taxon>
    </lineage>
</organism>
<dbReference type="SUPFAM" id="SSF51556">
    <property type="entry name" value="Metallo-dependent hydrolases"/>
    <property type="match status" value="1"/>
</dbReference>
<dbReference type="PANTHER" id="PTHR43794:SF11">
    <property type="entry name" value="AMIDOHYDROLASE-RELATED DOMAIN-CONTAINING PROTEIN"/>
    <property type="match status" value="1"/>
</dbReference>
<dbReference type="Proteomes" id="UP000242972">
    <property type="component" value="Unassembled WGS sequence"/>
</dbReference>
<name>A0A2T2XCI3_9FIRM</name>
<evidence type="ECO:0000259" key="2">
    <source>
        <dbReference type="Pfam" id="PF01979"/>
    </source>
</evidence>
<dbReference type="PANTHER" id="PTHR43794">
    <property type="entry name" value="AMINOHYDROLASE SSNA-RELATED"/>
    <property type="match status" value="1"/>
</dbReference>
<evidence type="ECO:0000313" key="3">
    <source>
        <dbReference type="EMBL" id="PSR32231.1"/>
    </source>
</evidence>
<keyword evidence="1" id="KW-0378">Hydrolase</keyword>
<protein>
    <submittedName>
        <fullName evidence="3">S-adenosylhomocysteine deaminase</fullName>
    </submittedName>
</protein>
<evidence type="ECO:0000313" key="4">
    <source>
        <dbReference type="Proteomes" id="UP000242972"/>
    </source>
</evidence>
<feature type="domain" description="Amidohydrolase-related" evidence="2">
    <location>
        <begin position="57"/>
        <end position="415"/>
    </location>
</feature>
<dbReference type="InterPro" id="IPR050287">
    <property type="entry name" value="MTA/SAH_deaminase"/>
</dbReference>
<evidence type="ECO:0000256" key="1">
    <source>
        <dbReference type="ARBA" id="ARBA00022801"/>
    </source>
</evidence>
<dbReference type="Pfam" id="PF01979">
    <property type="entry name" value="Amidohydro_1"/>
    <property type="match status" value="1"/>
</dbReference>
<gene>
    <name evidence="3" type="ORF">C7B46_15325</name>
</gene>
<comment type="caution">
    <text evidence="3">The sequence shown here is derived from an EMBL/GenBank/DDBJ whole genome shotgun (WGS) entry which is preliminary data.</text>
</comment>
<dbReference type="SUPFAM" id="SSF51338">
    <property type="entry name" value="Composite domain of metallo-dependent hydrolases"/>
    <property type="match status" value="2"/>
</dbReference>
<dbReference type="Gene3D" id="3.20.20.140">
    <property type="entry name" value="Metal-dependent hydrolases"/>
    <property type="match status" value="1"/>
</dbReference>
<accession>A0A2T2XCI3</accession>
<sequence length="444" mass="48796">MLTCYCPGWLWYKDQFVSQMGLVVSDDSDRILDIAPLSVLDPRFPGATKVFWPDKAVVPGTINTHAHSFQHLLRGIAVDQPFLVWRDQALYRITPYLDAQTIYWGAKLAFSEMLLHGITTIVDFFYVHNQGIDNDLAVIQAARDLGVRLVLARTFYDWEGAPKAYRESPDDAVARTETLIQRVAGDPRVVVHPAPHSVHGASDAMIQAGVQLARSLGTPHHIHIAEEPFETEETLARTGLTPVQHLAALGAVDSRLIGVHLTWVNTDDIHILGSTHAQLAYCPSSNMFLADGVTPIPALHKAGVRVGLGTDGGCSNNRASIYEEMRMAALLQKVHTLDATVISAHDVWTMGTREGAAMLDLDAGQLESGLLADFVGIDITHVSLLPWSPETLMANIVYAMSPEAITDVIVGGNPVVRNRRLVKEDTQTIAARVQSQSRRWLERC</sequence>